<dbReference type="HOGENOM" id="CLU_038628_7_4_1"/>
<organism evidence="2 3">
    <name type="scientific">Lottia gigantea</name>
    <name type="common">Giant owl limpet</name>
    <dbReference type="NCBI Taxonomy" id="225164"/>
    <lineage>
        <taxon>Eukaryota</taxon>
        <taxon>Metazoa</taxon>
        <taxon>Spiralia</taxon>
        <taxon>Lophotrochozoa</taxon>
        <taxon>Mollusca</taxon>
        <taxon>Gastropoda</taxon>
        <taxon>Patellogastropoda</taxon>
        <taxon>Lottioidea</taxon>
        <taxon>Lottiidae</taxon>
        <taxon>Lottia</taxon>
    </lineage>
</organism>
<dbReference type="GO" id="GO:0005615">
    <property type="term" value="C:extracellular space"/>
    <property type="evidence" value="ECO:0007669"/>
    <property type="project" value="TreeGrafter"/>
</dbReference>
<accession>V4BE26</accession>
<dbReference type="CTD" id="20253179"/>
<evidence type="ECO:0000313" key="2">
    <source>
        <dbReference type="EMBL" id="ESO87054.1"/>
    </source>
</evidence>
<dbReference type="SMART" id="SM00186">
    <property type="entry name" value="FBG"/>
    <property type="match status" value="1"/>
</dbReference>
<name>V4BE26_LOTGI</name>
<dbReference type="Pfam" id="PF00147">
    <property type="entry name" value="Fibrinogen_C"/>
    <property type="match status" value="1"/>
</dbReference>
<evidence type="ECO:0000259" key="1">
    <source>
        <dbReference type="PROSITE" id="PS51406"/>
    </source>
</evidence>
<reference evidence="2 3" key="1">
    <citation type="journal article" date="2013" name="Nature">
        <title>Insights into bilaterian evolution from three spiralian genomes.</title>
        <authorList>
            <person name="Simakov O."/>
            <person name="Marletaz F."/>
            <person name="Cho S.J."/>
            <person name="Edsinger-Gonzales E."/>
            <person name="Havlak P."/>
            <person name="Hellsten U."/>
            <person name="Kuo D.H."/>
            <person name="Larsson T."/>
            <person name="Lv J."/>
            <person name="Arendt D."/>
            <person name="Savage R."/>
            <person name="Osoegawa K."/>
            <person name="de Jong P."/>
            <person name="Grimwood J."/>
            <person name="Chapman J.A."/>
            <person name="Shapiro H."/>
            <person name="Aerts A."/>
            <person name="Otillar R.P."/>
            <person name="Terry A.Y."/>
            <person name="Boore J.L."/>
            <person name="Grigoriev I.V."/>
            <person name="Lindberg D.R."/>
            <person name="Seaver E.C."/>
            <person name="Weisblat D.A."/>
            <person name="Putnam N.H."/>
            <person name="Rokhsar D.S."/>
        </authorList>
    </citation>
    <scope>NUCLEOTIDE SEQUENCE [LARGE SCALE GENOMIC DNA]</scope>
</reference>
<dbReference type="PROSITE" id="PS51406">
    <property type="entry name" value="FIBRINOGEN_C_2"/>
    <property type="match status" value="1"/>
</dbReference>
<dbReference type="RefSeq" id="XP_009062008.1">
    <property type="nucleotide sequence ID" value="XM_009063760.1"/>
</dbReference>
<dbReference type="Proteomes" id="UP000030746">
    <property type="component" value="Unassembled WGS sequence"/>
</dbReference>
<evidence type="ECO:0000313" key="3">
    <source>
        <dbReference type="Proteomes" id="UP000030746"/>
    </source>
</evidence>
<dbReference type="InterPro" id="IPR036056">
    <property type="entry name" value="Fibrinogen-like_C"/>
</dbReference>
<dbReference type="OMA" id="GRHWDED"/>
<sequence length="124" mass="14459">GSANFNTGWEKYTTGFGTIHGNYWLGLEHVYNILQNNPAFYLTVMARLKNDIYRCSYKTFRLANQLNNYTITIGNFELYTGPYFSLDDAFTDIDLTIDGRPFSTLDKDFTNYNCPQRLEGGWWF</sequence>
<dbReference type="Gene3D" id="3.90.215.10">
    <property type="entry name" value="Gamma Fibrinogen, chain A, domain 1"/>
    <property type="match status" value="1"/>
</dbReference>
<feature type="non-terminal residue" evidence="2">
    <location>
        <position position="124"/>
    </location>
</feature>
<dbReference type="AlphaFoldDB" id="V4BE26"/>
<dbReference type="InterPro" id="IPR002181">
    <property type="entry name" value="Fibrinogen_a/b/g_C_dom"/>
</dbReference>
<feature type="domain" description="Fibrinogen C-terminal" evidence="1">
    <location>
        <begin position="1"/>
        <end position="124"/>
    </location>
</feature>
<proteinExistence type="predicted"/>
<dbReference type="STRING" id="225164.V4BE26"/>
<keyword evidence="3" id="KW-1185">Reference proteome</keyword>
<protein>
    <recommendedName>
        <fullName evidence="1">Fibrinogen C-terminal domain-containing protein</fullName>
    </recommendedName>
</protein>
<dbReference type="SUPFAM" id="SSF56496">
    <property type="entry name" value="Fibrinogen C-terminal domain-like"/>
    <property type="match status" value="1"/>
</dbReference>
<dbReference type="InterPro" id="IPR014716">
    <property type="entry name" value="Fibrinogen_a/b/g_C_1"/>
</dbReference>
<feature type="non-terminal residue" evidence="2">
    <location>
        <position position="1"/>
    </location>
</feature>
<dbReference type="OrthoDB" id="6125550at2759"/>
<gene>
    <name evidence="2" type="ORF">LOTGIDRAFT_97737</name>
</gene>
<dbReference type="PANTHER" id="PTHR19143">
    <property type="entry name" value="FIBRINOGEN/TENASCIN/ANGIOPOEITIN"/>
    <property type="match status" value="1"/>
</dbReference>
<dbReference type="GeneID" id="20253179"/>
<dbReference type="KEGG" id="lgi:LOTGIDRAFT_97737"/>
<dbReference type="EMBL" id="KB202953">
    <property type="protein sequence ID" value="ESO87054.1"/>
    <property type="molecule type" value="Genomic_DNA"/>
</dbReference>
<dbReference type="InterPro" id="IPR050373">
    <property type="entry name" value="Fibrinogen_C-term_domain"/>
</dbReference>